<keyword evidence="2" id="KW-1133">Transmembrane helix</keyword>
<protein>
    <submittedName>
        <fullName evidence="3">Uncharacterized protein</fullName>
    </submittedName>
</protein>
<keyword evidence="4" id="KW-1185">Reference proteome</keyword>
<name>A0AAV6V555_9ARAC</name>
<proteinExistence type="predicted"/>
<reference evidence="3 4" key="1">
    <citation type="journal article" date="2022" name="Nat. Ecol. Evol.">
        <title>A masculinizing supergene underlies an exaggerated male reproductive morph in a spider.</title>
        <authorList>
            <person name="Hendrickx F."/>
            <person name="De Corte Z."/>
            <person name="Sonet G."/>
            <person name="Van Belleghem S.M."/>
            <person name="Kostlbacher S."/>
            <person name="Vangestel C."/>
        </authorList>
    </citation>
    <scope>NUCLEOTIDE SEQUENCE [LARGE SCALE GENOMIC DNA]</scope>
    <source>
        <strain evidence="3">W744_W776</strain>
    </source>
</reference>
<keyword evidence="2" id="KW-0472">Membrane</keyword>
<sequence length="262" mass="28808">MSGMENFAVLLLTGDAPTNETISFCLQTKNSNGLISEFSNVVKVQLGEFSQPPIIDPTDIIIPIDNGLSQTTIRAIVGGSVLGVFVLICIAFLAYNSAKKIRGPRARDIPKSECLNHGFADSTKDLKNINTRDSLSKENDTRNYSAKLSDAPDDPSNKIDDTREGSSKKHETIPVVLYTHDQIRHIKEKTNTPPLYGANVGPKPWLSLDSLSRKLNKEEDNKSEDSASTLPANETDYAAEEVKQFSDNAHTFELPVEKVAKF</sequence>
<dbReference type="EMBL" id="JAFNEN010000167">
    <property type="protein sequence ID" value="KAG8191064.1"/>
    <property type="molecule type" value="Genomic_DNA"/>
</dbReference>
<gene>
    <name evidence="3" type="ORF">JTE90_008378</name>
</gene>
<accession>A0AAV6V555</accession>
<organism evidence="3 4">
    <name type="scientific">Oedothorax gibbosus</name>
    <dbReference type="NCBI Taxonomy" id="931172"/>
    <lineage>
        <taxon>Eukaryota</taxon>
        <taxon>Metazoa</taxon>
        <taxon>Ecdysozoa</taxon>
        <taxon>Arthropoda</taxon>
        <taxon>Chelicerata</taxon>
        <taxon>Arachnida</taxon>
        <taxon>Araneae</taxon>
        <taxon>Araneomorphae</taxon>
        <taxon>Entelegynae</taxon>
        <taxon>Araneoidea</taxon>
        <taxon>Linyphiidae</taxon>
        <taxon>Erigoninae</taxon>
        <taxon>Oedothorax</taxon>
    </lineage>
</organism>
<comment type="caution">
    <text evidence="3">The sequence shown here is derived from an EMBL/GenBank/DDBJ whole genome shotgun (WGS) entry which is preliminary data.</text>
</comment>
<evidence type="ECO:0000313" key="3">
    <source>
        <dbReference type="EMBL" id="KAG8191064.1"/>
    </source>
</evidence>
<feature type="transmembrane region" description="Helical" evidence="2">
    <location>
        <begin position="73"/>
        <end position="95"/>
    </location>
</feature>
<feature type="region of interest" description="Disordered" evidence="1">
    <location>
        <begin position="130"/>
        <end position="171"/>
    </location>
</feature>
<dbReference type="AlphaFoldDB" id="A0AAV6V555"/>
<dbReference type="Proteomes" id="UP000827092">
    <property type="component" value="Unassembled WGS sequence"/>
</dbReference>
<evidence type="ECO:0000313" key="4">
    <source>
        <dbReference type="Proteomes" id="UP000827092"/>
    </source>
</evidence>
<evidence type="ECO:0000256" key="1">
    <source>
        <dbReference type="SAM" id="MobiDB-lite"/>
    </source>
</evidence>
<feature type="compositionally biased region" description="Basic and acidic residues" evidence="1">
    <location>
        <begin position="155"/>
        <end position="171"/>
    </location>
</feature>
<keyword evidence="2" id="KW-0812">Transmembrane</keyword>
<evidence type="ECO:0000256" key="2">
    <source>
        <dbReference type="SAM" id="Phobius"/>
    </source>
</evidence>